<evidence type="ECO:0000313" key="7">
    <source>
        <dbReference type="Proteomes" id="UP000028630"/>
    </source>
</evidence>
<dbReference type="eggNOG" id="COG0626">
    <property type="taxonomic scope" value="Bacteria"/>
</dbReference>
<dbReference type="CDD" id="cd00614">
    <property type="entry name" value="CGS_like"/>
    <property type="match status" value="1"/>
</dbReference>
<dbReference type="GO" id="GO:0030170">
    <property type="term" value="F:pyridoxal phosphate binding"/>
    <property type="evidence" value="ECO:0007669"/>
    <property type="project" value="InterPro"/>
</dbReference>
<dbReference type="Gene3D" id="3.40.640.10">
    <property type="entry name" value="Type I PLP-dependent aspartate aminotransferase-like (Major domain)"/>
    <property type="match status" value="1"/>
</dbReference>
<comment type="cofactor">
    <cofactor evidence="1 5">
        <name>pyridoxal 5'-phosphate</name>
        <dbReference type="ChEBI" id="CHEBI:597326"/>
    </cofactor>
</comment>
<dbReference type="AlphaFoldDB" id="A0A084ZMV7"/>
<evidence type="ECO:0000256" key="3">
    <source>
        <dbReference type="ARBA" id="ARBA00022898"/>
    </source>
</evidence>
<dbReference type="GO" id="GO:0004123">
    <property type="term" value="F:cystathionine gamma-lyase activity"/>
    <property type="evidence" value="ECO:0007669"/>
    <property type="project" value="TreeGrafter"/>
</dbReference>
<evidence type="ECO:0000256" key="5">
    <source>
        <dbReference type="RuleBase" id="RU362118"/>
    </source>
</evidence>
<dbReference type="RefSeq" id="WP_038162708.1">
    <property type="nucleotide sequence ID" value="NZ_JMTB01000121.1"/>
</dbReference>
<dbReference type="GO" id="GO:0005737">
    <property type="term" value="C:cytoplasm"/>
    <property type="evidence" value="ECO:0007669"/>
    <property type="project" value="TreeGrafter"/>
</dbReference>
<dbReference type="Proteomes" id="UP000028630">
    <property type="component" value="Unassembled WGS sequence"/>
</dbReference>
<protein>
    <submittedName>
        <fullName evidence="6">Cystathionine gamma-lyase</fullName>
        <ecNumber evidence="6">4.4.1.1</ecNumber>
        <ecNumber evidence="6">4.4.1.8</ecNumber>
    </submittedName>
</protein>
<feature type="modified residue" description="N6-(pyridoxal phosphate)lysine" evidence="4">
    <location>
        <position position="196"/>
    </location>
</feature>
<dbReference type="GO" id="GO:0019343">
    <property type="term" value="P:cysteine biosynthetic process via cystathionine"/>
    <property type="evidence" value="ECO:0007669"/>
    <property type="project" value="TreeGrafter"/>
</dbReference>
<dbReference type="InterPro" id="IPR015422">
    <property type="entry name" value="PyrdxlP-dep_Trfase_small"/>
</dbReference>
<gene>
    <name evidence="6" type="ORF">GTGU_04472</name>
</gene>
<name>A0A084ZMV7_9ENTR</name>
<dbReference type="InterPro" id="IPR015421">
    <property type="entry name" value="PyrdxlP-dep_Trfase_major"/>
</dbReference>
<evidence type="ECO:0000313" key="6">
    <source>
        <dbReference type="EMBL" id="KFB98801.1"/>
    </source>
</evidence>
<accession>A0A084ZMV7</accession>
<dbReference type="EMBL" id="JMTB01000121">
    <property type="protein sequence ID" value="KFB98801.1"/>
    <property type="molecule type" value="Genomic_DNA"/>
</dbReference>
<proteinExistence type="inferred from homology"/>
<keyword evidence="7" id="KW-1185">Reference proteome</keyword>
<dbReference type="EC" id="4.4.1.8" evidence="6"/>
<evidence type="ECO:0000256" key="1">
    <source>
        <dbReference type="ARBA" id="ARBA00001933"/>
    </source>
</evidence>
<evidence type="ECO:0000256" key="4">
    <source>
        <dbReference type="PIRSR" id="PIRSR001434-2"/>
    </source>
</evidence>
<organism evidence="6 7">
    <name type="scientific">Trabulsiella guamensis ATCC 49490</name>
    <dbReference type="NCBI Taxonomy" id="1005994"/>
    <lineage>
        <taxon>Bacteria</taxon>
        <taxon>Pseudomonadati</taxon>
        <taxon>Pseudomonadota</taxon>
        <taxon>Gammaproteobacteria</taxon>
        <taxon>Enterobacterales</taxon>
        <taxon>Enterobacteriaceae</taxon>
        <taxon>Trabulsiella</taxon>
    </lineage>
</organism>
<dbReference type="PANTHER" id="PTHR11808:SF15">
    <property type="entry name" value="CYSTATHIONINE GAMMA-LYASE"/>
    <property type="match status" value="1"/>
</dbReference>
<keyword evidence="3 4" id="KW-0663">Pyridoxal phosphate</keyword>
<dbReference type="InterPro" id="IPR000277">
    <property type="entry name" value="Cys/Met-Metab_PyrdxlP-dep_enz"/>
</dbReference>
<dbReference type="InterPro" id="IPR054542">
    <property type="entry name" value="Cys_met_metab_PP"/>
</dbReference>
<dbReference type="EC" id="4.4.1.1" evidence="6"/>
<dbReference type="FunFam" id="3.90.1150.10:FF:000008">
    <property type="entry name" value="Cystathionine gamma-synthase"/>
    <property type="match status" value="1"/>
</dbReference>
<dbReference type="GO" id="GO:0003962">
    <property type="term" value="F:cystathionine gamma-synthase activity"/>
    <property type="evidence" value="ECO:0007669"/>
    <property type="project" value="TreeGrafter"/>
</dbReference>
<dbReference type="OrthoDB" id="9805807at2"/>
<evidence type="ECO:0000256" key="2">
    <source>
        <dbReference type="ARBA" id="ARBA00009077"/>
    </source>
</evidence>
<dbReference type="Gene3D" id="3.90.1150.10">
    <property type="entry name" value="Aspartate Aminotransferase, domain 1"/>
    <property type="match status" value="1"/>
</dbReference>
<dbReference type="PIRSF" id="PIRSF001434">
    <property type="entry name" value="CGS"/>
    <property type="match status" value="1"/>
</dbReference>
<dbReference type="PROSITE" id="PS00868">
    <property type="entry name" value="CYS_MET_METAB_PP"/>
    <property type="match status" value="1"/>
</dbReference>
<dbReference type="InterPro" id="IPR015424">
    <property type="entry name" value="PyrdxlP-dep_Trfase"/>
</dbReference>
<dbReference type="Pfam" id="PF01053">
    <property type="entry name" value="Cys_Met_Meta_PP"/>
    <property type="match status" value="1"/>
</dbReference>
<dbReference type="GO" id="GO:0019346">
    <property type="term" value="P:transsulfuration"/>
    <property type="evidence" value="ECO:0007669"/>
    <property type="project" value="InterPro"/>
</dbReference>
<keyword evidence="6" id="KW-0456">Lyase</keyword>
<reference evidence="7" key="1">
    <citation type="submission" date="2014-05" db="EMBL/GenBank/DDBJ databases">
        <title>ATOL: Assembling a taxonomically balanced genome-scale reconstruction of the evolutionary history of the Enterobacteriaceae.</title>
        <authorList>
            <person name="Plunkett G. III"/>
            <person name="Neeno-Eckwall E.C."/>
            <person name="Glasner J.D."/>
            <person name="Perna N.T."/>
        </authorList>
    </citation>
    <scope>NUCLEOTIDE SEQUENCE [LARGE SCALE GENOMIC DNA]</scope>
    <source>
        <strain evidence="7">ATCC 49490</strain>
    </source>
</reference>
<comment type="similarity">
    <text evidence="2 5">Belongs to the trans-sulfuration enzymes family.</text>
</comment>
<sequence length="382" mass="41381">MKSLDTLSVHSGTFIDSHGAVMPPIYATSTYAQPAPGQHTGYEYSRSGNPTRHALESAIAELEGGTRGYAFASGLAGISTVLELLDKDSHIVAVDDVYGGTYRLIENVRRRSAGLQVSWVKPDDLAALEATIRPDTRMIWVETPTNPLLKLADLEAIAAIARRHNLISVADNTFASPVIQRPLAQGFDIVVHSATKYLNGHSDVVAGLAVVGDNPELAEKLGYLQNAVGGVLDPFSSFLTLRGIRTLSLRMERHSSNALALAQWLEQQPQVEKVWFPWLESHPHYALARRQMSLPGGMISVVIKGDEQQAAAVIKKLKLFTLAESLGGVESLVSQPFSMTHASIPLEQRLANGITPQLIRLSVGIEGLEDLKTDLQQALSQA</sequence>
<comment type="caution">
    <text evidence="6">The sequence shown here is derived from an EMBL/GenBank/DDBJ whole genome shotgun (WGS) entry which is preliminary data.</text>
</comment>
<dbReference type="FunFam" id="3.40.640.10:FF:000009">
    <property type="entry name" value="Cystathionine gamma-synthase homolog"/>
    <property type="match status" value="1"/>
</dbReference>
<dbReference type="PANTHER" id="PTHR11808">
    <property type="entry name" value="TRANS-SULFURATION ENZYME FAMILY MEMBER"/>
    <property type="match status" value="1"/>
</dbReference>
<dbReference type="SUPFAM" id="SSF53383">
    <property type="entry name" value="PLP-dependent transferases"/>
    <property type="match status" value="1"/>
</dbReference>